<reference evidence="7 8" key="1">
    <citation type="journal article" date="2020" name="Microbiol. Resour. Announc.">
        <title>Draft Genome Sequence of a Cladosporium Species Isolated from the Mesophotic Ascidian Didemnum maculosum.</title>
        <authorList>
            <person name="Gioti A."/>
            <person name="Siaperas R."/>
            <person name="Nikolaivits E."/>
            <person name="Le Goff G."/>
            <person name="Ouazzani J."/>
            <person name="Kotoulas G."/>
            <person name="Topakas E."/>
        </authorList>
    </citation>
    <scope>NUCLEOTIDE SEQUENCE [LARGE SCALE GENOMIC DNA]</scope>
    <source>
        <strain evidence="7 8">TM138-S3</strain>
    </source>
</reference>
<protein>
    <recommendedName>
        <fullName evidence="6">ABC-2 type transporter transmembrane domain-containing protein</fullName>
    </recommendedName>
</protein>
<dbReference type="Pfam" id="PF01061">
    <property type="entry name" value="ABC2_membrane"/>
    <property type="match status" value="1"/>
</dbReference>
<sequence length="179" mass="20061">MYELLYTGIGQSIAAYTPNAVVASLINPLVIVTLVSFCGVVVPYSQIQAFWRYWLYYLDPFNYLMSCLMVFTTWDKPVDCKPNELALFDPAPGQTCGEYLGPYQSGMGAATNLLNPNDTADCRVCQYTSGADYLRTLDIAEKSYGWRNAGIVVLFVFGIYGLVYLMMKLRTKQTKKAES</sequence>
<evidence type="ECO:0000259" key="6">
    <source>
        <dbReference type="Pfam" id="PF01061"/>
    </source>
</evidence>
<evidence type="ECO:0000313" key="8">
    <source>
        <dbReference type="Proteomes" id="UP000803884"/>
    </source>
</evidence>
<name>A0AB34KF35_9PEZI</name>
<keyword evidence="2 5" id="KW-0812">Transmembrane</keyword>
<organism evidence="7 8">
    <name type="scientific">Cladosporium halotolerans</name>
    <dbReference type="NCBI Taxonomy" id="1052096"/>
    <lineage>
        <taxon>Eukaryota</taxon>
        <taxon>Fungi</taxon>
        <taxon>Dikarya</taxon>
        <taxon>Ascomycota</taxon>
        <taxon>Pezizomycotina</taxon>
        <taxon>Dothideomycetes</taxon>
        <taxon>Dothideomycetidae</taxon>
        <taxon>Cladosporiales</taxon>
        <taxon>Cladosporiaceae</taxon>
        <taxon>Cladosporium</taxon>
    </lineage>
</organism>
<proteinExistence type="predicted"/>
<accession>A0AB34KF35</accession>
<gene>
    <name evidence="7" type="ORF">WHR41_08734</name>
</gene>
<comment type="caution">
    <text evidence="7">The sequence shown here is derived from an EMBL/GenBank/DDBJ whole genome shotgun (WGS) entry which is preliminary data.</text>
</comment>
<dbReference type="InterPro" id="IPR013525">
    <property type="entry name" value="ABC2_TM"/>
</dbReference>
<feature type="transmembrane region" description="Helical" evidence="5">
    <location>
        <begin position="54"/>
        <end position="74"/>
    </location>
</feature>
<feature type="transmembrane region" description="Helical" evidence="5">
    <location>
        <begin position="144"/>
        <end position="166"/>
    </location>
</feature>
<dbReference type="GeneID" id="96010176"/>
<feature type="domain" description="ABC-2 type transporter transmembrane" evidence="6">
    <location>
        <begin position="3"/>
        <end position="70"/>
    </location>
</feature>
<evidence type="ECO:0000256" key="3">
    <source>
        <dbReference type="ARBA" id="ARBA00022989"/>
    </source>
</evidence>
<evidence type="ECO:0000256" key="5">
    <source>
        <dbReference type="SAM" id="Phobius"/>
    </source>
</evidence>
<dbReference type="EMBL" id="JAAQHG020000048">
    <property type="protein sequence ID" value="KAL1582546.1"/>
    <property type="molecule type" value="Genomic_DNA"/>
</dbReference>
<keyword evidence="4 5" id="KW-0472">Membrane</keyword>
<dbReference type="Proteomes" id="UP000803884">
    <property type="component" value="Unassembled WGS sequence"/>
</dbReference>
<evidence type="ECO:0000256" key="1">
    <source>
        <dbReference type="ARBA" id="ARBA00004141"/>
    </source>
</evidence>
<dbReference type="RefSeq" id="XP_069225653.1">
    <property type="nucleotide sequence ID" value="XM_069377338.1"/>
</dbReference>
<dbReference type="GO" id="GO:0016020">
    <property type="term" value="C:membrane"/>
    <property type="evidence" value="ECO:0007669"/>
    <property type="project" value="UniProtKB-SubCell"/>
</dbReference>
<evidence type="ECO:0000256" key="4">
    <source>
        <dbReference type="ARBA" id="ARBA00023136"/>
    </source>
</evidence>
<dbReference type="AlphaFoldDB" id="A0AB34KF35"/>
<keyword evidence="8" id="KW-1185">Reference proteome</keyword>
<dbReference type="GO" id="GO:0140359">
    <property type="term" value="F:ABC-type transporter activity"/>
    <property type="evidence" value="ECO:0007669"/>
    <property type="project" value="InterPro"/>
</dbReference>
<comment type="subcellular location">
    <subcellularLocation>
        <location evidence="1">Membrane</location>
        <topology evidence="1">Multi-pass membrane protein</topology>
    </subcellularLocation>
</comment>
<evidence type="ECO:0000313" key="7">
    <source>
        <dbReference type="EMBL" id="KAL1582546.1"/>
    </source>
</evidence>
<feature type="transmembrane region" description="Helical" evidence="5">
    <location>
        <begin position="20"/>
        <end position="42"/>
    </location>
</feature>
<keyword evidence="3 5" id="KW-1133">Transmembrane helix</keyword>
<evidence type="ECO:0000256" key="2">
    <source>
        <dbReference type="ARBA" id="ARBA00022692"/>
    </source>
</evidence>